<accession>D0LNN8</accession>
<sequence>MRLGTCVALEFAVGFGLIAGVGVSATWGYSEVQARLDRETSAFAPSSPAAAPLPDLDPAPVADPPALAAAATRAAPPSEVMAPAASGEDAPADDEGLVFEADEAGDADEASEHMFHGVRDDLLLAPLREGAIERVRYNRGGSSISLRIDFDNGAQAAFKPNQTNLQTIPRKEVAAYRIDRLLGLEAVPPAIGRALPVEELLAAVEGSSAEFVPRLREEMIVEDGAVGGELSWWIPVIEHATVGGFEVETTDGIVTWKRYLTAGVDMPEDERHMLAQLSAMVLFDFLINNPDRFSGANVRMSADGRVLYFMDNTLSFGREPDGHRKSRIYLTRAQKFSRSLVAQLRELSKDDLLTVLGDDIEPFPYLLSDSELDAMMQRRDWALDYIDGLIAEHGEEAILVFP</sequence>
<dbReference type="InterPro" id="IPR024869">
    <property type="entry name" value="FAM20"/>
</dbReference>
<evidence type="ECO:0000313" key="3">
    <source>
        <dbReference type="EMBL" id="ACY16943.1"/>
    </source>
</evidence>
<proteinExistence type="predicted"/>
<dbReference type="STRING" id="502025.Hoch_4449"/>
<dbReference type="HOGENOM" id="CLU_684701_0_0_7"/>
<name>D0LNN8_HALO1</name>
<evidence type="ECO:0000256" key="2">
    <source>
        <dbReference type="SAM" id="Phobius"/>
    </source>
</evidence>
<feature type="compositionally biased region" description="Low complexity" evidence="1">
    <location>
        <begin position="43"/>
        <end position="54"/>
    </location>
</feature>
<evidence type="ECO:0000256" key="1">
    <source>
        <dbReference type="SAM" id="MobiDB-lite"/>
    </source>
</evidence>
<dbReference type="RefSeq" id="WP_012829541.1">
    <property type="nucleotide sequence ID" value="NC_013440.1"/>
</dbReference>
<dbReference type="EMBL" id="CP001804">
    <property type="protein sequence ID" value="ACY16943.1"/>
    <property type="molecule type" value="Genomic_DNA"/>
</dbReference>
<keyword evidence="2" id="KW-0812">Transmembrane</keyword>
<dbReference type="AlphaFoldDB" id="D0LNN8"/>
<reference evidence="3 4" key="1">
    <citation type="journal article" date="2010" name="Stand. Genomic Sci.">
        <title>Complete genome sequence of Haliangium ochraceum type strain (SMP-2).</title>
        <authorList>
            <consortium name="US DOE Joint Genome Institute (JGI-PGF)"/>
            <person name="Ivanova N."/>
            <person name="Daum C."/>
            <person name="Lang E."/>
            <person name="Abt B."/>
            <person name="Kopitz M."/>
            <person name="Saunders E."/>
            <person name="Lapidus A."/>
            <person name="Lucas S."/>
            <person name="Glavina Del Rio T."/>
            <person name="Nolan M."/>
            <person name="Tice H."/>
            <person name="Copeland A."/>
            <person name="Cheng J.F."/>
            <person name="Chen F."/>
            <person name="Bruce D."/>
            <person name="Goodwin L."/>
            <person name="Pitluck S."/>
            <person name="Mavromatis K."/>
            <person name="Pati A."/>
            <person name="Mikhailova N."/>
            <person name="Chen A."/>
            <person name="Palaniappan K."/>
            <person name="Land M."/>
            <person name="Hauser L."/>
            <person name="Chang Y.J."/>
            <person name="Jeffries C.D."/>
            <person name="Detter J.C."/>
            <person name="Brettin T."/>
            <person name="Rohde M."/>
            <person name="Goker M."/>
            <person name="Bristow J."/>
            <person name="Markowitz V."/>
            <person name="Eisen J.A."/>
            <person name="Hugenholtz P."/>
            <person name="Kyrpides N.C."/>
            <person name="Klenk H.P."/>
        </authorList>
    </citation>
    <scope>NUCLEOTIDE SEQUENCE [LARGE SCALE GENOMIC DNA]</scope>
    <source>
        <strain evidence="4">DSM 14365 / CIP 107738 / JCM 11303 / AJ 13395 / SMP-2</strain>
    </source>
</reference>
<protein>
    <recommendedName>
        <fullName evidence="5">PI3K/PI4K catalytic domain-containing protein</fullName>
    </recommendedName>
</protein>
<keyword evidence="2" id="KW-0472">Membrane</keyword>
<feature type="compositionally biased region" description="Low complexity" evidence="1">
    <location>
        <begin position="64"/>
        <end position="77"/>
    </location>
</feature>
<evidence type="ECO:0000313" key="4">
    <source>
        <dbReference type="Proteomes" id="UP000001880"/>
    </source>
</evidence>
<dbReference type="OrthoDB" id="5519012at2"/>
<keyword evidence="2" id="KW-1133">Transmembrane helix</keyword>
<dbReference type="KEGG" id="hoh:Hoch_4449"/>
<dbReference type="GO" id="GO:0016773">
    <property type="term" value="F:phosphotransferase activity, alcohol group as acceptor"/>
    <property type="evidence" value="ECO:0007669"/>
    <property type="project" value="TreeGrafter"/>
</dbReference>
<feature type="transmembrane region" description="Helical" evidence="2">
    <location>
        <begin position="7"/>
        <end position="29"/>
    </location>
</feature>
<dbReference type="PANTHER" id="PTHR12450:SF22">
    <property type="entry name" value="EXTRACELLULAR SERINE_THREONINE PROTEIN CG31145"/>
    <property type="match status" value="1"/>
</dbReference>
<gene>
    <name evidence="3" type="ordered locus">Hoch_4449</name>
</gene>
<keyword evidence="4" id="KW-1185">Reference proteome</keyword>
<evidence type="ECO:0008006" key="5">
    <source>
        <dbReference type="Google" id="ProtNLM"/>
    </source>
</evidence>
<dbReference type="Proteomes" id="UP000001880">
    <property type="component" value="Chromosome"/>
</dbReference>
<organism evidence="3 4">
    <name type="scientific">Haliangium ochraceum (strain DSM 14365 / JCM 11303 / SMP-2)</name>
    <dbReference type="NCBI Taxonomy" id="502025"/>
    <lineage>
        <taxon>Bacteria</taxon>
        <taxon>Pseudomonadati</taxon>
        <taxon>Myxococcota</taxon>
        <taxon>Polyangia</taxon>
        <taxon>Haliangiales</taxon>
        <taxon>Kofleriaceae</taxon>
        <taxon>Haliangium</taxon>
    </lineage>
</organism>
<feature type="region of interest" description="Disordered" evidence="1">
    <location>
        <begin position="43"/>
        <end position="90"/>
    </location>
</feature>
<dbReference type="PANTHER" id="PTHR12450">
    <property type="entry name" value="DENTIN MATRIX PROTEIN 4 PROTEIN FAM20"/>
    <property type="match status" value="1"/>
</dbReference>